<sequence length="173" mass="19265">MTKFSGLIVSICLLLTACAHQKTQPDVQYDPATDARVRVYFGVATKFFFNTTCYPKHGGKAATKPRVFNLANTTIGMPVPADAERYYDEYVVKGGQPLTTSFTVGGRREVGNVVLDTPYDSRAWTFVPQAGADYEIVSVQEKSRIRFFVRRLYLKDGIVSAEPEPFTSASRCE</sequence>
<keyword evidence="1" id="KW-0732">Signal</keyword>
<proteinExistence type="predicted"/>
<feature type="chain" id="PRO_5013456259" description="Lipoprotein" evidence="1">
    <location>
        <begin position="20"/>
        <end position="173"/>
    </location>
</feature>
<evidence type="ECO:0000313" key="3">
    <source>
        <dbReference type="EMBL" id="CUV31766.1"/>
    </source>
</evidence>
<dbReference type="EMBL" id="LN899824">
    <property type="protein sequence ID" value="CUV31766.1"/>
    <property type="molecule type" value="Genomic_DNA"/>
</dbReference>
<protein>
    <recommendedName>
        <fullName evidence="4">Lipoprotein</fullName>
    </recommendedName>
</protein>
<gene>
    <name evidence="2" type="ORF">PSS4_v1_920022</name>
    <name evidence="3" type="ORF">RUN1985_v1_1130023</name>
</gene>
<name>A0A0K1ZQ15_RALSL</name>
<evidence type="ECO:0008006" key="4">
    <source>
        <dbReference type="Google" id="ProtNLM"/>
    </source>
</evidence>
<evidence type="ECO:0000256" key="1">
    <source>
        <dbReference type="SAM" id="SignalP"/>
    </source>
</evidence>
<organism evidence="2">
    <name type="scientific">Ralstonia solanacearum</name>
    <name type="common">Pseudomonas solanacearum</name>
    <dbReference type="NCBI Taxonomy" id="305"/>
    <lineage>
        <taxon>Bacteria</taxon>
        <taxon>Pseudomonadati</taxon>
        <taxon>Pseudomonadota</taxon>
        <taxon>Betaproteobacteria</taxon>
        <taxon>Burkholderiales</taxon>
        <taxon>Burkholderiaceae</taxon>
        <taxon>Ralstonia</taxon>
        <taxon>Ralstonia solanacearum species complex</taxon>
    </lineage>
</organism>
<reference evidence="2" key="1">
    <citation type="submission" date="2015-10" db="EMBL/GenBank/DDBJ databases">
        <authorList>
            <person name="Gilbert D.G."/>
        </authorList>
    </citation>
    <scope>NUCLEOTIDE SEQUENCE</scope>
    <source>
        <strain evidence="2">Phyl III-seqv23</strain>
    </source>
</reference>
<feature type="signal peptide" evidence="1">
    <location>
        <begin position="1"/>
        <end position="19"/>
    </location>
</feature>
<accession>A0A0K1ZQ15</accession>
<evidence type="ECO:0000313" key="2">
    <source>
        <dbReference type="EMBL" id="CUV19135.1"/>
    </source>
</evidence>
<dbReference type="AlphaFoldDB" id="A0A0K1ZQ15"/>
<dbReference type="EMBL" id="LN899821">
    <property type="protein sequence ID" value="CUV19135.1"/>
    <property type="molecule type" value="Genomic_DNA"/>
</dbReference>
<dbReference type="PATRIC" id="fig|305.92.peg.3732"/>
<dbReference type="PROSITE" id="PS51257">
    <property type="entry name" value="PROKAR_LIPOPROTEIN"/>
    <property type="match status" value="1"/>
</dbReference>